<evidence type="ECO:0000256" key="1">
    <source>
        <dbReference type="ARBA" id="ARBA00006723"/>
    </source>
</evidence>
<dbReference type="NCBIfam" id="TIGR00013">
    <property type="entry name" value="taut"/>
    <property type="match status" value="1"/>
</dbReference>
<dbReference type="AlphaFoldDB" id="X1TDG4"/>
<protein>
    <recommendedName>
        <fullName evidence="3">4-oxalocrotonate tautomerase-like domain-containing protein</fullName>
    </recommendedName>
</protein>
<comment type="caution">
    <text evidence="4">The sequence shown here is derived from an EMBL/GenBank/DDBJ whole genome shotgun (WGS) entry which is preliminary data.</text>
</comment>
<dbReference type="InterPro" id="IPR018191">
    <property type="entry name" value="4-OT"/>
</dbReference>
<accession>X1TDG4</accession>
<comment type="similarity">
    <text evidence="1">Belongs to the 4-oxalocrotonate tautomerase family.</text>
</comment>
<dbReference type="PANTHER" id="PTHR35530:SF1">
    <property type="entry name" value="2-HYDROXYMUCONATE TAUTOMERASE"/>
    <property type="match status" value="1"/>
</dbReference>
<dbReference type="InterPro" id="IPR014347">
    <property type="entry name" value="Tautomerase/MIF_sf"/>
</dbReference>
<dbReference type="EMBL" id="BARW01018904">
    <property type="protein sequence ID" value="GAI89406.1"/>
    <property type="molecule type" value="Genomic_DNA"/>
</dbReference>
<dbReference type="Pfam" id="PF01361">
    <property type="entry name" value="Tautomerase"/>
    <property type="match status" value="1"/>
</dbReference>
<evidence type="ECO:0000259" key="3">
    <source>
        <dbReference type="Pfam" id="PF01361"/>
    </source>
</evidence>
<sequence length="60" mass="6593">MPVVTVEMWEGRTIEQKKQLAEGITSSLVKIGVPQEAVHIIIKDNPKHNWAAGGKLASEK</sequence>
<feature type="domain" description="4-oxalocrotonate tautomerase-like" evidence="3">
    <location>
        <begin position="2"/>
        <end position="57"/>
    </location>
</feature>
<dbReference type="NCBIfam" id="NF002571">
    <property type="entry name" value="PRK02220.1"/>
    <property type="match status" value="1"/>
</dbReference>
<proteinExistence type="inferred from homology"/>
<name>X1TDG4_9ZZZZ</name>
<dbReference type="SUPFAM" id="SSF55331">
    <property type="entry name" value="Tautomerase/MIF"/>
    <property type="match status" value="1"/>
</dbReference>
<reference evidence="4" key="1">
    <citation type="journal article" date="2014" name="Front. Microbiol.">
        <title>High frequency of phylogenetically diverse reductive dehalogenase-homologous genes in deep subseafloor sedimentary metagenomes.</title>
        <authorList>
            <person name="Kawai M."/>
            <person name="Futagami T."/>
            <person name="Toyoda A."/>
            <person name="Takaki Y."/>
            <person name="Nishi S."/>
            <person name="Hori S."/>
            <person name="Arai W."/>
            <person name="Tsubouchi T."/>
            <person name="Morono Y."/>
            <person name="Uchiyama I."/>
            <person name="Ito T."/>
            <person name="Fujiyama A."/>
            <person name="Inagaki F."/>
            <person name="Takami H."/>
        </authorList>
    </citation>
    <scope>NUCLEOTIDE SEQUENCE</scope>
    <source>
        <strain evidence="4">Expedition CK06-06</strain>
    </source>
</reference>
<gene>
    <name evidence="4" type="ORF">S12H4_32265</name>
</gene>
<keyword evidence="2" id="KW-0413">Isomerase</keyword>
<dbReference type="InterPro" id="IPR004370">
    <property type="entry name" value="4-OT-like_dom"/>
</dbReference>
<dbReference type="Gene3D" id="3.30.429.10">
    <property type="entry name" value="Macrophage Migration Inhibitory Factor"/>
    <property type="match status" value="1"/>
</dbReference>
<evidence type="ECO:0000313" key="4">
    <source>
        <dbReference type="EMBL" id="GAI89406.1"/>
    </source>
</evidence>
<dbReference type="PANTHER" id="PTHR35530">
    <property type="entry name" value="TAUTOMERASE-RELATED"/>
    <property type="match status" value="1"/>
</dbReference>
<organism evidence="4">
    <name type="scientific">marine sediment metagenome</name>
    <dbReference type="NCBI Taxonomy" id="412755"/>
    <lineage>
        <taxon>unclassified sequences</taxon>
        <taxon>metagenomes</taxon>
        <taxon>ecological metagenomes</taxon>
    </lineage>
</organism>
<evidence type="ECO:0000256" key="2">
    <source>
        <dbReference type="ARBA" id="ARBA00023235"/>
    </source>
</evidence>
<dbReference type="GO" id="GO:0016853">
    <property type="term" value="F:isomerase activity"/>
    <property type="evidence" value="ECO:0007669"/>
    <property type="project" value="UniProtKB-KW"/>
</dbReference>